<protein>
    <recommendedName>
        <fullName evidence="2">C2H2-type domain-containing protein</fullName>
    </recommendedName>
</protein>
<evidence type="ECO:0000256" key="1">
    <source>
        <dbReference type="SAM" id="MobiDB-lite"/>
    </source>
</evidence>
<evidence type="ECO:0000259" key="2">
    <source>
        <dbReference type="PROSITE" id="PS00028"/>
    </source>
</evidence>
<sequence>MSRSHSATPDPFDLPIYTPNTQPRYGSPIDRHFVRDPSVLFADEVFRGIVKPVLEGQQPNPVWCNPTGSQFLTRENSAAFFTGGKISRQSSVSLFNTEGSFRKGDPHPRGPTPIIEEEDKDVDRWYSINVLQEHDHHSEDEERPNSNRRVTSTSELGESFSRSSSRVPSTPPPRSRSLAADSNLLSPSNTAPPHGSPGGRNARRARTSSKYFCVTCEHSFTRDCTAKRHEDTSGHNVVAS</sequence>
<dbReference type="InterPro" id="IPR013087">
    <property type="entry name" value="Znf_C2H2_type"/>
</dbReference>
<reference evidence="3" key="1">
    <citation type="submission" date="2020-11" db="EMBL/GenBank/DDBJ databases">
        <authorList>
            <consortium name="DOE Joint Genome Institute"/>
            <person name="Ahrendt S."/>
            <person name="Riley R."/>
            <person name="Andreopoulos W."/>
            <person name="LaButti K."/>
            <person name="Pangilinan J."/>
            <person name="Ruiz-duenas F.J."/>
            <person name="Barrasa J.M."/>
            <person name="Sanchez-Garcia M."/>
            <person name="Camarero S."/>
            <person name="Miyauchi S."/>
            <person name="Serrano A."/>
            <person name="Linde D."/>
            <person name="Babiker R."/>
            <person name="Drula E."/>
            <person name="Ayuso-Fernandez I."/>
            <person name="Pacheco R."/>
            <person name="Padilla G."/>
            <person name="Ferreira P."/>
            <person name="Barriuso J."/>
            <person name="Kellner H."/>
            <person name="Castanera R."/>
            <person name="Alfaro M."/>
            <person name="Ramirez L."/>
            <person name="Pisabarro A.G."/>
            <person name="Kuo A."/>
            <person name="Tritt A."/>
            <person name="Lipzen A."/>
            <person name="He G."/>
            <person name="Yan M."/>
            <person name="Ng V."/>
            <person name="Cullen D."/>
            <person name="Martin F."/>
            <person name="Rosso M.-N."/>
            <person name="Henrissat B."/>
            <person name="Hibbett D."/>
            <person name="Martinez A.T."/>
            <person name="Grigoriev I.V."/>
        </authorList>
    </citation>
    <scope>NUCLEOTIDE SEQUENCE</scope>
    <source>
        <strain evidence="3">AH 44721</strain>
    </source>
</reference>
<gene>
    <name evidence="3" type="ORF">CPB84DRAFT_1950354</name>
</gene>
<feature type="domain" description="C2H2-type" evidence="2">
    <location>
        <begin position="213"/>
        <end position="235"/>
    </location>
</feature>
<dbReference type="Proteomes" id="UP000724874">
    <property type="component" value="Unassembled WGS sequence"/>
</dbReference>
<dbReference type="PROSITE" id="PS00028">
    <property type="entry name" value="ZINC_FINGER_C2H2_1"/>
    <property type="match status" value="1"/>
</dbReference>
<dbReference type="AlphaFoldDB" id="A0A9P5NIY1"/>
<feature type="region of interest" description="Disordered" evidence="1">
    <location>
        <begin position="97"/>
        <end position="119"/>
    </location>
</feature>
<feature type="compositionally biased region" description="Polar residues" evidence="1">
    <location>
        <begin position="147"/>
        <end position="156"/>
    </location>
</feature>
<feature type="compositionally biased region" description="Low complexity" evidence="1">
    <location>
        <begin position="159"/>
        <end position="168"/>
    </location>
</feature>
<feature type="region of interest" description="Disordered" evidence="1">
    <location>
        <begin position="132"/>
        <end position="205"/>
    </location>
</feature>
<feature type="compositionally biased region" description="Basic and acidic residues" evidence="1">
    <location>
        <begin position="132"/>
        <end position="145"/>
    </location>
</feature>
<keyword evidence="4" id="KW-1185">Reference proteome</keyword>
<organism evidence="3 4">
    <name type="scientific">Gymnopilus junonius</name>
    <name type="common">Spectacular rustgill mushroom</name>
    <name type="synonym">Gymnopilus spectabilis subsp. junonius</name>
    <dbReference type="NCBI Taxonomy" id="109634"/>
    <lineage>
        <taxon>Eukaryota</taxon>
        <taxon>Fungi</taxon>
        <taxon>Dikarya</taxon>
        <taxon>Basidiomycota</taxon>
        <taxon>Agaricomycotina</taxon>
        <taxon>Agaricomycetes</taxon>
        <taxon>Agaricomycetidae</taxon>
        <taxon>Agaricales</taxon>
        <taxon>Agaricineae</taxon>
        <taxon>Hymenogastraceae</taxon>
        <taxon>Gymnopilus</taxon>
    </lineage>
</organism>
<comment type="caution">
    <text evidence="3">The sequence shown here is derived from an EMBL/GenBank/DDBJ whole genome shotgun (WGS) entry which is preliminary data.</text>
</comment>
<evidence type="ECO:0000313" key="4">
    <source>
        <dbReference type="Proteomes" id="UP000724874"/>
    </source>
</evidence>
<accession>A0A9P5NIY1</accession>
<evidence type="ECO:0000313" key="3">
    <source>
        <dbReference type="EMBL" id="KAF8886065.1"/>
    </source>
</evidence>
<feature type="region of interest" description="Disordered" evidence="1">
    <location>
        <begin position="1"/>
        <end position="21"/>
    </location>
</feature>
<proteinExistence type="predicted"/>
<dbReference type="EMBL" id="JADNYJ010000098">
    <property type="protein sequence ID" value="KAF8886065.1"/>
    <property type="molecule type" value="Genomic_DNA"/>
</dbReference>
<name>A0A9P5NIY1_GYMJU</name>